<dbReference type="Gramene" id="RZC62339">
    <property type="protein sequence ID" value="RZC62339"/>
    <property type="gene ID" value="C5167_024088"/>
</dbReference>
<sequence length="143" mass="15037">MAPQYKGGCDACAGDHRFADCPWSQTPCINPKCHSTKADEGVEEVDGCVTFLLGAVEEDGAVSLPFFWEQAEEVDGVVAAALPFDNGGTSADFFDADVDAVFGANKVFLIFFVGAAVIQNSSPLTEHSILTPFFLGLDPTGGP</sequence>
<reference evidence="1 2" key="1">
    <citation type="journal article" date="2018" name="Science">
        <title>The opium poppy genome and morphinan production.</title>
        <authorList>
            <person name="Guo L."/>
            <person name="Winzer T."/>
            <person name="Yang X."/>
            <person name="Li Y."/>
            <person name="Ning Z."/>
            <person name="He Z."/>
            <person name="Teodor R."/>
            <person name="Lu Y."/>
            <person name="Bowser T.A."/>
            <person name="Graham I.A."/>
            <person name="Ye K."/>
        </authorList>
    </citation>
    <scope>NUCLEOTIDE SEQUENCE [LARGE SCALE GENOMIC DNA]</scope>
    <source>
        <strain evidence="2">cv. HN1</strain>
        <tissue evidence="1">Leaves</tissue>
    </source>
</reference>
<organism evidence="1 2">
    <name type="scientific">Papaver somniferum</name>
    <name type="common">Opium poppy</name>
    <dbReference type="NCBI Taxonomy" id="3469"/>
    <lineage>
        <taxon>Eukaryota</taxon>
        <taxon>Viridiplantae</taxon>
        <taxon>Streptophyta</taxon>
        <taxon>Embryophyta</taxon>
        <taxon>Tracheophyta</taxon>
        <taxon>Spermatophyta</taxon>
        <taxon>Magnoliopsida</taxon>
        <taxon>Ranunculales</taxon>
        <taxon>Papaveraceae</taxon>
        <taxon>Papaveroideae</taxon>
        <taxon>Papaver</taxon>
    </lineage>
</organism>
<protein>
    <submittedName>
        <fullName evidence="1">Uncharacterized protein</fullName>
    </submittedName>
</protein>
<gene>
    <name evidence="1" type="ORF">C5167_024088</name>
</gene>
<dbReference type="EMBL" id="CM010719">
    <property type="protein sequence ID" value="RZC62339.1"/>
    <property type="molecule type" value="Genomic_DNA"/>
</dbReference>
<dbReference type="AlphaFoldDB" id="A0A4Y7JRG2"/>
<proteinExistence type="predicted"/>
<evidence type="ECO:0000313" key="1">
    <source>
        <dbReference type="EMBL" id="RZC62339.1"/>
    </source>
</evidence>
<accession>A0A4Y7JRG2</accession>
<evidence type="ECO:0000313" key="2">
    <source>
        <dbReference type="Proteomes" id="UP000316621"/>
    </source>
</evidence>
<keyword evidence="2" id="KW-1185">Reference proteome</keyword>
<dbReference type="Proteomes" id="UP000316621">
    <property type="component" value="Chromosome 5"/>
</dbReference>
<name>A0A4Y7JRG2_PAPSO</name>